<dbReference type="PROSITE" id="PS50922">
    <property type="entry name" value="TLC"/>
    <property type="match status" value="1"/>
</dbReference>
<protein>
    <recommendedName>
        <fullName evidence="7">TLC domain-containing protein</fullName>
    </recommendedName>
</protein>
<feature type="transmembrane region" description="Helical" evidence="6">
    <location>
        <begin position="151"/>
        <end position="169"/>
    </location>
</feature>
<evidence type="ECO:0000259" key="7">
    <source>
        <dbReference type="PROSITE" id="PS50922"/>
    </source>
</evidence>
<dbReference type="InterPro" id="IPR050846">
    <property type="entry name" value="TLCD"/>
</dbReference>
<dbReference type="PANTHER" id="PTHR13439:SF0">
    <property type="entry name" value="TOPOISOMERASE I DAMAGE AFFECTED PROTEIN 4"/>
    <property type="match status" value="1"/>
</dbReference>
<dbReference type="GeneID" id="41967587"/>
<dbReference type="GO" id="GO:0005783">
    <property type="term" value="C:endoplasmic reticulum"/>
    <property type="evidence" value="ECO:0007669"/>
    <property type="project" value="TreeGrafter"/>
</dbReference>
<proteinExistence type="predicted"/>
<dbReference type="InParanoid" id="A0A507B9G6"/>
<evidence type="ECO:0000256" key="6">
    <source>
        <dbReference type="SAM" id="Phobius"/>
    </source>
</evidence>
<keyword evidence="2 5" id="KW-0812">Transmembrane</keyword>
<dbReference type="GO" id="GO:0016020">
    <property type="term" value="C:membrane"/>
    <property type="evidence" value="ECO:0007669"/>
    <property type="project" value="UniProtKB-SubCell"/>
</dbReference>
<dbReference type="PANTHER" id="PTHR13439">
    <property type="entry name" value="CT120 PROTEIN"/>
    <property type="match status" value="1"/>
</dbReference>
<dbReference type="InterPro" id="IPR006634">
    <property type="entry name" value="TLC-dom"/>
</dbReference>
<keyword evidence="3 6" id="KW-1133">Transmembrane helix</keyword>
<evidence type="ECO:0000313" key="9">
    <source>
        <dbReference type="Proteomes" id="UP000319257"/>
    </source>
</evidence>
<dbReference type="Proteomes" id="UP000319257">
    <property type="component" value="Unassembled WGS sequence"/>
</dbReference>
<comment type="subcellular location">
    <subcellularLocation>
        <location evidence="1">Membrane</location>
        <topology evidence="1">Multi-pass membrane protein</topology>
    </subcellularLocation>
</comment>
<name>A0A507B9G6_9PEZI</name>
<feature type="transmembrane region" description="Helical" evidence="6">
    <location>
        <begin position="80"/>
        <end position="101"/>
    </location>
</feature>
<dbReference type="AlphaFoldDB" id="A0A507B9G6"/>
<dbReference type="SMART" id="SM00724">
    <property type="entry name" value="TLC"/>
    <property type="match status" value="1"/>
</dbReference>
<gene>
    <name evidence="8" type="ORF">E0L32_000140</name>
</gene>
<evidence type="ECO:0000256" key="3">
    <source>
        <dbReference type="ARBA" id="ARBA00022989"/>
    </source>
</evidence>
<organism evidence="8 9">
    <name type="scientific">Thyridium curvatum</name>
    <dbReference type="NCBI Taxonomy" id="1093900"/>
    <lineage>
        <taxon>Eukaryota</taxon>
        <taxon>Fungi</taxon>
        <taxon>Dikarya</taxon>
        <taxon>Ascomycota</taxon>
        <taxon>Pezizomycotina</taxon>
        <taxon>Sordariomycetes</taxon>
        <taxon>Sordariomycetidae</taxon>
        <taxon>Thyridiales</taxon>
        <taxon>Thyridiaceae</taxon>
        <taxon>Thyridium</taxon>
    </lineage>
</organism>
<feature type="transmembrane region" description="Helical" evidence="6">
    <location>
        <begin position="270"/>
        <end position="295"/>
    </location>
</feature>
<evidence type="ECO:0000256" key="5">
    <source>
        <dbReference type="PROSITE-ProRule" id="PRU00205"/>
    </source>
</evidence>
<sequence length="316" mass="36202">MAGLVHNLNLELSPLGSSHAVQAFSSALRLKTLPIHIDWVILSLACFTALYSFLAEPITKLFIRKQWAAFTDKQRADWKLRVVSLAQSLLLGPASLYVIWLQKTQWQDRSLIQRVFEYYEPETHITNVAIGYFLWHFAMMIKEFDRHGMQMIAHAVIGVVFLGGVYYPFTSSMTAWFLVYEVTNIPHNIYKFLIPLGKGVSPFSIANAVVWIVSFLFIRIIWGTYATYMYLSDLFALYNSSMTVQELGRDEWEMVQHLQKKGLEPSAVRLLVLVWCTTCGIILAGLNYLWFVLIVKTFIKKVSSRKVSPGEGQKTQ</sequence>
<evidence type="ECO:0000313" key="8">
    <source>
        <dbReference type="EMBL" id="TPX15806.1"/>
    </source>
</evidence>
<dbReference type="RefSeq" id="XP_030997517.1">
    <property type="nucleotide sequence ID" value="XM_031135467.1"/>
</dbReference>
<dbReference type="EMBL" id="SKBQ01000001">
    <property type="protein sequence ID" value="TPX15806.1"/>
    <property type="molecule type" value="Genomic_DNA"/>
</dbReference>
<dbReference type="STRING" id="1093900.A0A507B9G6"/>
<dbReference type="GO" id="GO:0055088">
    <property type="term" value="P:lipid homeostasis"/>
    <property type="evidence" value="ECO:0007669"/>
    <property type="project" value="TreeGrafter"/>
</dbReference>
<reference evidence="8 9" key="1">
    <citation type="submission" date="2019-06" db="EMBL/GenBank/DDBJ databases">
        <title>Draft genome sequence of the filamentous fungus Phialemoniopsis curvata isolated from diesel fuel.</title>
        <authorList>
            <person name="Varaljay V.A."/>
            <person name="Lyon W.J."/>
            <person name="Crouch A.L."/>
            <person name="Drake C.E."/>
            <person name="Hollomon J.M."/>
            <person name="Nadeau L.J."/>
            <person name="Nunn H.S."/>
            <person name="Stevenson B.S."/>
            <person name="Bojanowski C.L."/>
            <person name="Crookes-Goodson W.J."/>
        </authorList>
    </citation>
    <scope>NUCLEOTIDE SEQUENCE [LARGE SCALE GENOMIC DNA]</scope>
    <source>
        <strain evidence="8 9">D216</strain>
    </source>
</reference>
<feature type="domain" description="TLC" evidence="7">
    <location>
        <begin position="73"/>
        <end position="303"/>
    </location>
</feature>
<comment type="caution">
    <text evidence="8">The sequence shown here is derived from an EMBL/GenBank/DDBJ whole genome shotgun (WGS) entry which is preliminary data.</text>
</comment>
<dbReference type="Pfam" id="PF03798">
    <property type="entry name" value="TRAM_LAG1_CLN8"/>
    <property type="match status" value="1"/>
</dbReference>
<evidence type="ECO:0000256" key="1">
    <source>
        <dbReference type="ARBA" id="ARBA00004141"/>
    </source>
</evidence>
<evidence type="ECO:0000256" key="2">
    <source>
        <dbReference type="ARBA" id="ARBA00022692"/>
    </source>
</evidence>
<keyword evidence="4 5" id="KW-0472">Membrane</keyword>
<evidence type="ECO:0000256" key="4">
    <source>
        <dbReference type="ARBA" id="ARBA00023136"/>
    </source>
</evidence>
<feature type="transmembrane region" description="Helical" evidence="6">
    <location>
        <begin position="39"/>
        <end position="59"/>
    </location>
</feature>
<keyword evidence="9" id="KW-1185">Reference proteome</keyword>
<feature type="transmembrane region" description="Helical" evidence="6">
    <location>
        <begin position="205"/>
        <end position="231"/>
    </location>
</feature>
<accession>A0A507B9G6</accession>
<dbReference type="OrthoDB" id="4673129at2759"/>